<dbReference type="InterPro" id="IPR027373">
    <property type="entry name" value="RHH_dom"/>
</dbReference>
<dbReference type="EMBL" id="QEXV01000001">
    <property type="protein sequence ID" value="PWE18602.1"/>
    <property type="molecule type" value="Genomic_DNA"/>
</dbReference>
<feature type="domain" description="Ribbon-helix-helix" evidence="1">
    <location>
        <begin position="16"/>
        <end position="77"/>
    </location>
</feature>
<gene>
    <name evidence="2" type="ORF">DDZ18_03080</name>
</gene>
<organism evidence="2 3">
    <name type="scientific">Marinicauda salina</name>
    <dbReference type="NCBI Taxonomy" id="2135793"/>
    <lineage>
        <taxon>Bacteria</taxon>
        <taxon>Pseudomonadati</taxon>
        <taxon>Pseudomonadota</taxon>
        <taxon>Alphaproteobacteria</taxon>
        <taxon>Maricaulales</taxon>
        <taxon>Maricaulaceae</taxon>
        <taxon>Marinicauda</taxon>
    </lineage>
</organism>
<dbReference type="Pfam" id="PF13467">
    <property type="entry name" value="RHH_4"/>
    <property type="match status" value="1"/>
</dbReference>
<evidence type="ECO:0000313" key="3">
    <source>
        <dbReference type="Proteomes" id="UP000245168"/>
    </source>
</evidence>
<sequence>MADPPSGEDFADPILKTLTWRGKRTSLRLEKAIWDGIAWLARSRSIPARRYLEQALADSDSAGAPNRSAFIRARVASELLQEAMQDRLDLADLRSMVRAAPSPVFVLNSRGELCDYNDEMAHFIRVAFEGRPANPTAKLELQFARPLAVIEQELEDARGAPALVNFSLSYDGAIVPGRARLTVTGPRRTMMRRLVGFIQQ</sequence>
<dbReference type="Proteomes" id="UP000245168">
    <property type="component" value="Unassembled WGS sequence"/>
</dbReference>
<reference evidence="3" key="1">
    <citation type="submission" date="2018-05" db="EMBL/GenBank/DDBJ databases">
        <authorList>
            <person name="Liu B.-T."/>
        </authorList>
    </citation>
    <scope>NUCLEOTIDE SEQUENCE [LARGE SCALE GENOMIC DNA]</scope>
    <source>
        <strain evidence="3">WD6-1</strain>
    </source>
</reference>
<name>A0A2U2BX66_9PROT</name>
<comment type="caution">
    <text evidence="2">The sequence shown here is derived from an EMBL/GenBank/DDBJ whole genome shotgun (WGS) entry which is preliminary data.</text>
</comment>
<dbReference type="Gene3D" id="1.10.3990.20">
    <property type="entry name" value="protein bp1543"/>
    <property type="match status" value="1"/>
</dbReference>
<dbReference type="RefSeq" id="WP_109251876.1">
    <property type="nucleotide sequence ID" value="NZ_QEXV01000001.1"/>
</dbReference>
<protein>
    <recommendedName>
        <fullName evidence="1">Ribbon-helix-helix domain-containing protein</fullName>
    </recommendedName>
</protein>
<accession>A0A2U2BX66</accession>
<evidence type="ECO:0000313" key="2">
    <source>
        <dbReference type="EMBL" id="PWE18602.1"/>
    </source>
</evidence>
<keyword evidence="3" id="KW-1185">Reference proteome</keyword>
<dbReference type="OrthoDB" id="7477016at2"/>
<proteinExistence type="predicted"/>
<dbReference type="InterPro" id="IPR038268">
    <property type="entry name" value="RHH_sf"/>
</dbReference>
<dbReference type="AlphaFoldDB" id="A0A2U2BX66"/>
<evidence type="ECO:0000259" key="1">
    <source>
        <dbReference type="Pfam" id="PF13467"/>
    </source>
</evidence>